<feature type="domain" description="Glycosyltransferase subfamily 4-like N-terminal" evidence="3">
    <location>
        <begin position="34"/>
        <end position="176"/>
    </location>
</feature>
<dbReference type="GO" id="GO:0009103">
    <property type="term" value="P:lipopolysaccharide biosynthetic process"/>
    <property type="evidence" value="ECO:0007669"/>
    <property type="project" value="TreeGrafter"/>
</dbReference>
<keyword evidence="5" id="KW-1185">Reference proteome</keyword>
<keyword evidence="1 4" id="KW-0808">Transferase</keyword>
<dbReference type="Pfam" id="PF00534">
    <property type="entry name" value="Glycos_transf_1"/>
    <property type="match status" value="1"/>
</dbReference>
<evidence type="ECO:0000259" key="3">
    <source>
        <dbReference type="Pfam" id="PF13579"/>
    </source>
</evidence>
<dbReference type="GO" id="GO:0016757">
    <property type="term" value="F:glycosyltransferase activity"/>
    <property type="evidence" value="ECO:0007669"/>
    <property type="project" value="InterPro"/>
</dbReference>
<dbReference type="Pfam" id="PF13579">
    <property type="entry name" value="Glyco_trans_4_4"/>
    <property type="match status" value="1"/>
</dbReference>
<evidence type="ECO:0000256" key="1">
    <source>
        <dbReference type="ARBA" id="ARBA00022679"/>
    </source>
</evidence>
<organism evidence="4 5">
    <name type="scientific">Terriglobus saanensis (strain ATCC BAA-1853 / DSM 23119 / SP1PR4)</name>
    <dbReference type="NCBI Taxonomy" id="401053"/>
    <lineage>
        <taxon>Bacteria</taxon>
        <taxon>Pseudomonadati</taxon>
        <taxon>Acidobacteriota</taxon>
        <taxon>Terriglobia</taxon>
        <taxon>Terriglobales</taxon>
        <taxon>Acidobacteriaceae</taxon>
        <taxon>Terriglobus</taxon>
    </lineage>
</organism>
<dbReference type="OrthoDB" id="9795068at2"/>
<protein>
    <submittedName>
        <fullName evidence="4">Glycosyl transferase group 1</fullName>
    </submittedName>
</protein>
<dbReference type="SUPFAM" id="SSF53756">
    <property type="entry name" value="UDP-Glycosyltransferase/glycogen phosphorylase"/>
    <property type="match status" value="1"/>
</dbReference>
<dbReference type="EMBL" id="CP002467">
    <property type="protein sequence ID" value="ADV82979.1"/>
    <property type="molecule type" value="Genomic_DNA"/>
</dbReference>
<proteinExistence type="predicted"/>
<dbReference type="eggNOG" id="COG0438">
    <property type="taxonomic scope" value="Bacteria"/>
</dbReference>
<dbReference type="STRING" id="401053.AciPR4_2177"/>
<evidence type="ECO:0000313" key="4">
    <source>
        <dbReference type="EMBL" id="ADV82979.1"/>
    </source>
</evidence>
<evidence type="ECO:0000259" key="2">
    <source>
        <dbReference type="Pfam" id="PF00534"/>
    </source>
</evidence>
<dbReference type="AlphaFoldDB" id="E8V8K0"/>
<feature type="domain" description="Glycosyl transferase family 1" evidence="2">
    <location>
        <begin position="195"/>
        <end position="356"/>
    </location>
</feature>
<dbReference type="Proteomes" id="UP000006844">
    <property type="component" value="Chromosome"/>
</dbReference>
<dbReference type="RefSeq" id="WP_013568712.1">
    <property type="nucleotide sequence ID" value="NC_014963.1"/>
</dbReference>
<dbReference type="KEGG" id="tsa:AciPR4_2177"/>
<dbReference type="Gene3D" id="3.40.50.2000">
    <property type="entry name" value="Glycogen Phosphorylase B"/>
    <property type="match status" value="2"/>
</dbReference>
<accession>E8V8K0</accession>
<name>E8V8K0_TERSS</name>
<dbReference type="InterPro" id="IPR001296">
    <property type="entry name" value="Glyco_trans_1"/>
</dbReference>
<evidence type="ECO:0000313" key="5">
    <source>
        <dbReference type="Proteomes" id="UP000006844"/>
    </source>
</evidence>
<sequence length="383" mass="42808">MRILHIIATLDPAAGGPVQSVRTLMSYTSIGYIGEVVTFDRPDSPFLKDLKFPVHPLGAEGATYGYTPKLIPWLKANQRRFDGIVVNGLWQFCGLGARLSAKGIKPYLVFSHGMLDPYFKKTFPLKHFKKAIYWYLAEYWVLKGAYRVLFTTAQEEKLARQSFALNDWTSQVVPYGSGGPPCTAEECLPSFFEQMPAMQGKRFLVYLGRIHRKKGVDLLVEAFARKAHLDPALELVIGGPDQQGWATDLQKIAETAGVSDRIHWPGMLEGRSKWGALYAAEAFILPSHQENFGIAVAEALSCSLPVLVSDQVNIAPEVVSDGIGLMEPDTLEGTEDLIERWIKVSPEERKGMRTRALQSFHTRYDSQETAKTVIALFEQAQQR</sequence>
<dbReference type="HOGENOM" id="CLU_009583_2_1_0"/>
<dbReference type="PANTHER" id="PTHR46401:SF2">
    <property type="entry name" value="GLYCOSYLTRANSFERASE WBBK-RELATED"/>
    <property type="match status" value="1"/>
</dbReference>
<dbReference type="PANTHER" id="PTHR46401">
    <property type="entry name" value="GLYCOSYLTRANSFERASE WBBK-RELATED"/>
    <property type="match status" value="1"/>
</dbReference>
<reference evidence="4 5" key="1">
    <citation type="journal article" date="2012" name="Stand. Genomic Sci.">
        <title>Complete genome sequence of Terriglobus saanensis type strain SP1PR4(T), an Acidobacteria from tundra soil.</title>
        <authorList>
            <person name="Rawat S.R."/>
            <person name="Mannisto M.K."/>
            <person name="Starovoytov V."/>
            <person name="Goodwin L."/>
            <person name="Nolan M."/>
            <person name="Hauser L."/>
            <person name="Land M."/>
            <person name="Davenport K.W."/>
            <person name="Woyke T."/>
            <person name="Haggblom M.M."/>
        </authorList>
    </citation>
    <scope>NUCLEOTIDE SEQUENCE</scope>
    <source>
        <strain evidence="5">ATCC BAA-1853 / DSM 23119 / SP1PR4</strain>
    </source>
</reference>
<dbReference type="InterPro" id="IPR028098">
    <property type="entry name" value="Glyco_trans_4-like_N"/>
</dbReference>
<gene>
    <name evidence="4" type="ordered locus">AciPR4_2177</name>
</gene>